<sequence>MTADGWTRAVRDQLGLGRLLPLGGAADGAWIAESAAAAVLRDAARSVRGVRIGSLRLALADPETAGEPAVPAPPGALPPGALRLDAEFEATAARPLPATADELRGALSGAAATRLGLVLDTVDLRVTALLDTEPQAPAGRPDTDCGTTPPAGTQNTQDAQGTQGTQEDEVAAAAAAVPGVVRLAGALGGAGRAVHIGHRTAPDTLAARHIRVELATATGVRALDVALAVRRAVASACTDRPTVAVVVTAVSAATD</sequence>
<evidence type="ECO:0000313" key="3">
    <source>
        <dbReference type="Proteomes" id="UP001596523"/>
    </source>
</evidence>
<reference evidence="3" key="1">
    <citation type="journal article" date="2019" name="Int. J. Syst. Evol. Microbiol.">
        <title>The Global Catalogue of Microorganisms (GCM) 10K type strain sequencing project: providing services to taxonomists for standard genome sequencing and annotation.</title>
        <authorList>
            <consortium name="The Broad Institute Genomics Platform"/>
            <consortium name="The Broad Institute Genome Sequencing Center for Infectious Disease"/>
            <person name="Wu L."/>
            <person name="Ma J."/>
        </authorList>
    </citation>
    <scope>NUCLEOTIDE SEQUENCE [LARGE SCALE GENOMIC DNA]</scope>
    <source>
        <strain evidence="3">SYNS20</strain>
    </source>
</reference>
<gene>
    <name evidence="2" type="ORF">ACFQVC_20980</name>
</gene>
<feature type="region of interest" description="Disordered" evidence="1">
    <location>
        <begin position="132"/>
        <end position="168"/>
    </location>
</feature>
<feature type="compositionally biased region" description="Polar residues" evidence="1">
    <location>
        <begin position="150"/>
        <end position="165"/>
    </location>
</feature>
<keyword evidence="3" id="KW-1185">Reference proteome</keyword>
<dbReference type="Proteomes" id="UP001596523">
    <property type="component" value="Unassembled WGS sequence"/>
</dbReference>
<accession>A0ABW2JMM3</accession>
<name>A0ABW2JMM3_9ACTN</name>
<proteinExistence type="predicted"/>
<dbReference type="EMBL" id="JBHTCF010000008">
    <property type="protein sequence ID" value="MFC7306691.1"/>
    <property type="molecule type" value="Genomic_DNA"/>
</dbReference>
<evidence type="ECO:0000313" key="2">
    <source>
        <dbReference type="EMBL" id="MFC7306691.1"/>
    </source>
</evidence>
<comment type="caution">
    <text evidence="2">The sequence shown here is derived from an EMBL/GenBank/DDBJ whole genome shotgun (WGS) entry which is preliminary data.</text>
</comment>
<protein>
    <submittedName>
        <fullName evidence="2">Nucleopolyhedrovirus P10 family protein</fullName>
    </submittedName>
</protein>
<organism evidence="2 3">
    <name type="scientific">Streptomyces monticola</name>
    <dbReference type="NCBI Taxonomy" id="2666263"/>
    <lineage>
        <taxon>Bacteria</taxon>
        <taxon>Bacillati</taxon>
        <taxon>Actinomycetota</taxon>
        <taxon>Actinomycetes</taxon>
        <taxon>Kitasatosporales</taxon>
        <taxon>Streptomycetaceae</taxon>
        <taxon>Streptomyces</taxon>
    </lineage>
</organism>
<evidence type="ECO:0000256" key="1">
    <source>
        <dbReference type="SAM" id="MobiDB-lite"/>
    </source>
</evidence>
<dbReference type="RefSeq" id="WP_381832211.1">
    <property type="nucleotide sequence ID" value="NZ_JBHTCF010000008.1"/>
</dbReference>